<dbReference type="InParanoid" id="E3MQL0"/>
<dbReference type="InterPro" id="IPR007350">
    <property type="entry name" value="Transposase_Tc5_C"/>
</dbReference>
<name>E3MQL0_CAERE</name>
<dbReference type="eggNOG" id="KOG3105">
    <property type="taxonomic scope" value="Eukaryota"/>
</dbReference>
<evidence type="ECO:0000259" key="1">
    <source>
        <dbReference type="Pfam" id="PF04236"/>
    </source>
</evidence>
<dbReference type="Proteomes" id="UP000008281">
    <property type="component" value="Unassembled WGS sequence"/>
</dbReference>
<accession>E3MQL0</accession>
<dbReference type="EMBL" id="DS268466">
    <property type="protein sequence ID" value="EFP06998.1"/>
    <property type="molecule type" value="Genomic_DNA"/>
</dbReference>
<sequence>MSMNVAHILYILSQTFPLPVPNNPDISRQERNLANHIINIIKEAETGEIEIEETEELVDEDYDGDYETPSEYCFGPEVSNENCYINGCSEMSFILCSRCKLYICFDHFCISLNHFCPVA</sequence>
<feature type="domain" description="Transposase Tc5 C-terminal" evidence="1">
    <location>
        <begin position="63"/>
        <end position="116"/>
    </location>
</feature>
<proteinExistence type="predicted"/>
<evidence type="ECO:0000313" key="2">
    <source>
        <dbReference type="EMBL" id="EFP06998.1"/>
    </source>
</evidence>
<gene>
    <name evidence="2" type="ORF">CRE_10402</name>
</gene>
<reference evidence="2" key="1">
    <citation type="submission" date="2007-07" db="EMBL/GenBank/DDBJ databases">
        <title>PCAP assembly of the Caenorhabditis remanei genome.</title>
        <authorList>
            <consortium name="The Caenorhabditis remanei Sequencing Consortium"/>
            <person name="Wilson R.K."/>
        </authorList>
    </citation>
    <scope>NUCLEOTIDE SEQUENCE [LARGE SCALE GENOMIC DNA]</scope>
    <source>
        <strain evidence="2">PB4641</strain>
    </source>
</reference>
<dbReference type="HOGENOM" id="CLU_2063681_0_0_1"/>
<dbReference type="Pfam" id="PF04236">
    <property type="entry name" value="Transp_Tc5_C"/>
    <property type="match status" value="1"/>
</dbReference>
<protein>
    <recommendedName>
        <fullName evidence="1">Transposase Tc5 C-terminal domain-containing protein</fullName>
    </recommendedName>
</protein>
<dbReference type="AlphaFoldDB" id="E3MQL0"/>
<keyword evidence="3" id="KW-1185">Reference proteome</keyword>
<organism evidence="3">
    <name type="scientific">Caenorhabditis remanei</name>
    <name type="common">Caenorhabditis vulgaris</name>
    <dbReference type="NCBI Taxonomy" id="31234"/>
    <lineage>
        <taxon>Eukaryota</taxon>
        <taxon>Metazoa</taxon>
        <taxon>Ecdysozoa</taxon>
        <taxon>Nematoda</taxon>
        <taxon>Chromadorea</taxon>
        <taxon>Rhabditida</taxon>
        <taxon>Rhabditina</taxon>
        <taxon>Rhabditomorpha</taxon>
        <taxon>Rhabditoidea</taxon>
        <taxon>Rhabditidae</taxon>
        <taxon>Peloderinae</taxon>
        <taxon>Caenorhabditis</taxon>
    </lineage>
</organism>
<evidence type="ECO:0000313" key="3">
    <source>
        <dbReference type="Proteomes" id="UP000008281"/>
    </source>
</evidence>